<dbReference type="InterPro" id="IPR000182">
    <property type="entry name" value="GNAT_dom"/>
</dbReference>
<organism evidence="2 3">
    <name type="scientific">Paenibacillus oenotherae</name>
    <dbReference type="NCBI Taxonomy" id="1435645"/>
    <lineage>
        <taxon>Bacteria</taxon>
        <taxon>Bacillati</taxon>
        <taxon>Bacillota</taxon>
        <taxon>Bacilli</taxon>
        <taxon>Bacillales</taxon>
        <taxon>Paenibacillaceae</taxon>
        <taxon>Paenibacillus</taxon>
    </lineage>
</organism>
<dbReference type="InterPro" id="IPR016181">
    <property type="entry name" value="Acyl_CoA_acyltransferase"/>
</dbReference>
<dbReference type="Gene3D" id="3.40.630.30">
    <property type="match status" value="1"/>
</dbReference>
<proteinExistence type="predicted"/>
<accession>A0ABS7D4Y9</accession>
<dbReference type="Proteomes" id="UP000812277">
    <property type="component" value="Unassembled WGS sequence"/>
</dbReference>
<keyword evidence="3" id="KW-1185">Reference proteome</keyword>
<feature type="domain" description="N-acetyltransferase" evidence="1">
    <location>
        <begin position="7"/>
        <end position="146"/>
    </location>
</feature>
<name>A0ABS7D4Y9_9BACL</name>
<gene>
    <name evidence="2" type="ORF">K0T92_09495</name>
</gene>
<protein>
    <submittedName>
        <fullName evidence="2">GNAT family N-acetyltransferase</fullName>
    </submittedName>
</protein>
<evidence type="ECO:0000259" key="1">
    <source>
        <dbReference type="Pfam" id="PF13302"/>
    </source>
</evidence>
<comment type="caution">
    <text evidence="2">The sequence shown here is derived from an EMBL/GenBank/DDBJ whole genome shotgun (WGS) entry which is preliminary data.</text>
</comment>
<sequence length="179" mass="21559">MLKGEHVYLRAVERSDLETLLAWRNRPENRRFFREYRELNKDNQMQWFDKIVMGDRNTLMFSIVRPESDELLGACGLCYIDWVNRSADFSIYIGAGDLYIDDRYADDAGRLMMQYGFHELGLHRLWSEIYDFDDAKKLFFDRLGFTLDGRLRETHWAEGKWHDSLFYGLLEQEYQNNNR</sequence>
<evidence type="ECO:0000313" key="3">
    <source>
        <dbReference type="Proteomes" id="UP000812277"/>
    </source>
</evidence>
<reference evidence="2 3" key="1">
    <citation type="submission" date="2021-07" db="EMBL/GenBank/DDBJ databases">
        <title>Paenibacillus radiodurans sp. nov., isolated from the southeastern edge of Tengger Desert.</title>
        <authorList>
            <person name="Zhang G."/>
        </authorList>
    </citation>
    <scope>NUCLEOTIDE SEQUENCE [LARGE SCALE GENOMIC DNA]</scope>
    <source>
        <strain evidence="2 3">DT7-4</strain>
    </source>
</reference>
<dbReference type="PANTHER" id="PTHR43415">
    <property type="entry name" value="SPERMIDINE N(1)-ACETYLTRANSFERASE"/>
    <property type="match status" value="1"/>
</dbReference>
<evidence type="ECO:0000313" key="2">
    <source>
        <dbReference type="EMBL" id="MBW7474978.1"/>
    </source>
</evidence>
<dbReference type="RefSeq" id="WP_219872226.1">
    <property type="nucleotide sequence ID" value="NZ_JAHZIJ010000005.1"/>
</dbReference>
<dbReference type="SUPFAM" id="SSF55729">
    <property type="entry name" value="Acyl-CoA N-acyltransferases (Nat)"/>
    <property type="match status" value="1"/>
</dbReference>
<dbReference type="Pfam" id="PF13302">
    <property type="entry name" value="Acetyltransf_3"/>
    <property type="match status" value="1"/>
</dbReference>
<dbReference type="PANTHER" id="PTHR43415:SF3">
    <property type="entry name" value="GNAT-FAMILY ACETYLTRANSFERASE"/>
    <property type="match status" value="1"/>
</dbReference>
<dbReference type="EMBL" id="JAHZIJ010000005">
    <property type="protein sequence ID" value="MBW7474978.1"/>
    <property type="molecule type" value="Genomic_DNA"/>
</dbReference>